<sequence length="314" mass="34412">MNAFRRLRLPRLPRWVPGRRRRAWILGTAVVLVVALVGGVLAAARPSNTPRPARAGKTVAAPRPRPSAVPTNSPWETAHLTALTVHTAADFTVTIQAATAAPLDEPRANNRYGRQIAKIAWRTVQTPMDWLAVHVTDSAGRKFDGAWTPEQLQAAFGPRPRGLNERREADKLKAAADGPFRNRTARDLQQATDLGRDLLESTTRNHLHRDLPDPQVTEPTVCGHQDGSTWISVFAALVQVTEDAQAESLLPDLADYWSRQGLHVDLSALNAGLPRLTAYMEGGTTATATVDERHKNLLRLEADTPCLHQPQPAP</sequence>
<evidence type="ECO:0000256" key="1">
    <source>
        <dbReference type="SAM" id="MobiDB-lite"/>
    </source>
</evidence>
<comment type="caution">
    <text evidence="2">The sequence shown here is derived from an EMBL/GenBank/DDBJ whole genome shotgun (WGS) entry which is preliminary data.</text>
</comment>
<evidence type="ECO:0000313" key="2">
    <source>
        <dbReference type="EMBL" id="MBG6140439.1"/>
    </source>
</evidence>
<dbReference type="AlphaFoldDB" id="A0A8J7GJE2"/>
<reference evidence="2" key="1">
    <citation type="submission" date="2020-11" db="EMBL/GenBank/DDBJ databases">
        <title>Sequencing the genomes of 1000 actinobacteria strains.</title>
        <authorList>
            <person name="Klenk H.-P."/>
        </authorList>
    </citation>
    <scope>NUCLEOTIDE SEQUENCE</scope>
    <source>
        <strain evidence="2">DSM 45356</strain>
    </source>
</reference>
<feature type="region of interest" description="Disordered" evidence="1">
    <location>
        <begin position="45"/>
        <end position="74"/>
    </location>
</feature>
<evidence type="ECO:0000313" key="3">
    <source>
        <dbReference type="Proteomes" id="UP000622552"/>
    </source>
</evidence>
<dbReference type="EMBL" id="JADOUF010000001">
    <property type="protein sequence ID" value="MBG6140439.1"/>
    <property type="molecule type" value="Genomic_DNA"/>
</dbReference>
<gene>
    <name evidence="2" type="ORF">IW245_006633</name>
</gene>
<accession>A0A8J7GJE2</accession>
<dbReference type="Proteomes" id="UP000622552">
    <property type="component" value="Unassembled WGS sequence"/>
</dbReference>
<protein>
    <submittedName>
        <fullName evidence="2">Uncharacterized protein</fullName>
    </submittedName>
</protein>
<name>A0A8J7GJE2_9ACTN</name>
<feature type="compositionally biased region" description="Low complexity" evidence="1">
    <location>
        <begin position="59"/>
        <end position="70"/>
    </location>
</feature>
<organism evidence="2 3">
    <name type="scientific">Longispora fulva</name>
    <dbReference type="NCBI Taxonomy" id="619741"/>
    <lineage>
        <taxon>Bacteria</taxon>
        <taxon>Bacillati</taxon>
        <taxon>Actinomycetota</taxon>
        <taxon>Actinomycetes</taxon>
        <taxon>Micromonosporales</taxon>
        <taxon>Micromonosporaceae</taxon>
        <taxon>Longispora</taxon>
    </lineage>
</organism>
<dbReference type="RefSeq" id="WP_197006980.1">
    <property type="nucleotide sequence ID" value="NZ_BONS01000005.1"/>
</dbReference>
<proteinExistence type="predicted"/>
<keyword evidence="3" id="KW-1185">Reference proteome</keyword>